<evidence type="ECO:0000256" key="3">
    <source>
        <dbReference type="ARBA" id="ARBA00022622"/>
    </source>
</evidence>
<evidence type="ECO:0000256" key="6">
    <source>
        <dbReference type="ARBA" id="ARBA00023157"/>
    </source>
</evidence>
<dbReference type="PROSITE" id="PS51485">
    <property type="entry name" value="PHYTOCYANIN"/>
    <property type="match status" value="1"/>
</dbReference>
<keyword evidence="10" id="KW-1133">Transmembrane helix</keyword>
<keyword evidence="2" id="KW-1003">Cell membrane</keyword>
<dbReference type="Proteomes" id="UP000000226">
    <property type="component" value="Chromosome 1"/>
</dbReference>
<dbReference type="OrthoDB" id="1937044at2759"/>
<dbReference type="Gramene" id="ESW33076">
    <property type="protein sequence ID" value="ESW33076"/>
    <property type="gene ID" value="PHAVU_001G041400g"/>
</dbReference>
<dbReference type="InterPro" id="IPR041846">
    <property type="entry name" value="ENL_dom"/>
</dbReference>
<dbReference type="SMR" id="V7CVX6"/>
<dbReference type="SUPFAM" id="SSF49503">
    <property type="entry name" value="Cupredoxins"/>
    <property type="match status" value="1"/>
</dbReference>
<dbReference type="CDD" id="cd11019">
    <property type="entry name" value="OsENODL1_like"/>
    <property type="match status" value="1"/>
</dbReference>
<dbReference type="GO" id="GO:0098552">
    <property type="term" value="C:side of membrane"/>
    <property type="evidence" value="ECO:0007669"/>
    <property type="project" value="UniProtKB-KW"/>
</dbReference>
<dbReference type="EMBL" id="CM002288">
    <property type="protein sequence ID" value="ESW33076.1"/>
    <property type="molecule type" value="Genomic_DNA"/>
</dbReference>
<evidence type="ECO:0000256" key="1">
    <source>
        <dbReference type="ARBA" id="ARBA00004609"/>
    </source>
</evidence>
<accession>V7CVX6</accession>
<comment type="subcellular location">
    <subcellularLocation>
        <location evidence="1">Cell membrane</location>
        <topology evidence="1">Lipid-anchor</topology>
        <topology evidence="1">GPI-anchor</topology>
    </subcellularLocation>
</comment>
<dbReference type="InterPro" id="IPR039391">
    <property type="entry name" value="Phytocyanin-like"/>
</dbReference>
<dbReference type="eggNOG" id="ENOG502RZS4">
    <property type="taxonomic scope" value="Eukaryota"/>
</dbReference>
<evidence type="ECO:0000256" key="7">
    <source>
        <dbReference type="ARBA" id="ARBA00023180"/>
    </source>
</evidence>
<feature type="chain" id="PRO_5004756165" description="Phytocyanin domain-containing protein" evidence="11">
    <location>
        <begin position="25"/>
        <end position="187"/>
    </location>
</feature>
<evidence type="ECO:0000256" key="11">
    <source>
        <dbReference type="SAM" id="SignalP"/>
    </source>
</evidence>
<keyword evidence="14" id="KW-1185">Reference proteome</keyword>
<evidence type="ECO:0000256" key="4">
    <source>
        <dbReference type="ARBA" id="ARBA00022729"/>
    </source>
</evidence>
<name>V7CVX6_PHAVU</name>
<dbReference type="GO" id="GO:0009055">
    <property type="term" value="F:electron transfer activity"/>
    <property type="evidence" value="ECO:0007669"/>
    <property type="project" value="InterPro"/>
</dbReference>
<dbReference type="AlphaFoldDB" id="V7CVX6"/>
<dbReference type="PANTHER" id="PTHR33021">
    <property type="entry name" value="BLUE COPPER PROTEIN"/>
    <property type="match status" value="1"/>
</dbReference>
<feature type="domain" description="Phytocyanin" evidence="12">
    <location>
        <begin position="25"/>
        <end position="129"/>
    </location>
</feature>
<evidence type="ECO:0000256" key="10">
    <source>
        <dbReference type="SAM" id="Phobius"/>
    </source>
</evidence>
<evidence type="ECO:0000256" key="8">
    <source>
        <dbReference type="ARBA" id="ARBA00023288"/>
    </source>
</evidence>
<proteinExistence type="inferred from homology"/>
<evidence type="ECO:0000313" key="13">
    <source>
        <dbReference type="EMBL" id="ESW33076.1"/>
    </source>
</evidence>
<comment type="similarity">
    <text evidence="9">Belongs to the early nodulin-like (ENODL) family.</text>
</comment>
<protein>
    <recommendedName>
        <fullName evidence="12">Phytocyanin domain-containing protein</fullName>
    </recommendedName>
</protein>
<feature type="signal peptide" evidence="11">
    <location>
        <begin position="1"/>
        <end position="24"/>
    </location>
</feature>
<dbReference type="STRING" id="3885.V7CVX6"/>
<gene>
    <name evidence="13" type="ORF">PHAVU_001G041400g</name>
</gene>
<sequence>MAAYSSVSASLLLIFFLLFGLSVAREILVGGKTDAWRIPASESDSLNQWAQRSRFQVGDFLVWKYDGGKDSVLEVSKEDYANCSISNPLKVYSDGTTKVKLDHPGPFYFISGAKGHCEKGQKLVVVVLTPRGRSSGVVSSPAPAPAPSSAEFEGPAVASAPLSSATVLHGGIVMVALGMVAMWGFSM</sequence>
<keyword evidence="7" id="KW-0325">Glycoprotein</keyword>
<dbReference type="FunFam" id="2.60.40.420:FF:000069">
    <property type="entry name" value="Early nodulin-like protein 1"/>
    <property type="match status" value="1"/>
</dbReference>
<feature type="transmembrane region" description="Helical" evidence="10">
    <location>
        <begin position="167"/>
        <end position="185"/>
    </location>
</feature>
<reference evidence="14" key="1">
    <citation type="journal article" date="2014" name="Nat. Genet.">
        <title>A reference genome for common bean and genome-wide analysis of dual domestications.</title>
        <authorList>
            <person name="Schmutz J."/>
            <person name="McClean P.E."/>
            <person name="Mamidi S."/>
            <person name="Wu G.A."/>
            <person name="Cannon S.B."/>
            <person name="Grimwood J."/>
            <person name="Jenkins J."/>
            <person name="Shu S."/>
            <person name="Song Q."/>
            <person name="Chavarro C."/>
            <person name="Torres-Torres M."/>
            <person name="Geffroy V."/>
            <person name="Moghaddam S.M."/>
            <person name="Gao D."/>
            <person name="Abernathy B."/>
            <person name="Barry K."/>
            <person name="Blair M."/>
            <person name="Brick M.A."/>
            <person name="Chovatia M."/>
            <person name="Gepts P."/>
            <person name="Goodstein D.M."/>
            <person name="Gonzales M."/>
            <person name="Hellsten U."/>
            <person name="Hyten D.L."/>
            <person name="Jia G."/>
            <person name="Kelly J.D."/>
            <person name="Kudrna D."/>
            <person name="Lee R."/>
            <person name="Richard M.M."/>
            <person name="Miklas P.N."/>
            <person name="Osorno J.M."/>
            <person name="Rodrigues J."/>
            <person name="Thareau V."/>
            <person name="Urrea C.A."/>
            <person name="Wang M."/>
            <person name="Yu Y."/>
            <person name="Zhang M."/>
            <person name="Wing R.A."/>
            <person name="Cregan P.B."/>
            <person name="Rokhsar D.S."/>
            <person name="Jackson S.A."/>
        </authorList>
    </citation>
    <scope>NUCLEOTIDE SEQUENCE [LARGE SCALE GENOMIC DNA]</scope>
    <source>
        <strain evidence="14">cv. G19833</strain>
    </source>
</reference>
<evidence type="ECO:0000259" key="12">
    <source>
        <dbReference type="PROSITE" id="PS51485"/>
    </source>
</evidence>
<keyword evidence="8" id="KW-0449">Lipoprotein</keyword>
<dbReference type="PANTHER" id="PTHR33021:SF197">
    <property type="entry name" value="EARLY NODULIN-LIKE PROTEIN 13"/>
    <property type="match status" value="1"/>
</dbReference>
<keyword evidence="3" id="KW-0336">GPI-anchor</keyword>
<dbReference type="OMA" id="GSQANCE"/>
<keyword evidence="6" id="KW-1015">Disulfide bond</keyword>
<evidence type="ECO:0000256" key="5">
    <source>
        <dbReference type="ARBA" id="ARBA00023136"/>
    </source>
</evidence>
<evidence type="ECO:0000256" key="9">
    <source>
        <dbReference type="ARBA" id="ARBA00035011"/>
    </source>
</evidence>
<dbReference type="Pfam" id="PF02298">
    <property type="entry name" value="Cu_bind_like"/>
    <property type="match status" value="1"/>
</dbReference>
<keyword evidence="5 10" id="KW-0472">Membrane</keyword>
<organism evidence="13 14">
    <name type="scientific">Phaseolus vulgaris</name>
    <name type="common">Kidney bean</name>
    <name type="synonym">French bean</name>
    <dbReference type="NCBI Taxonomy" id="3885"/>
    <lineage>
        <taxon>Eukaryota</taxon>
        <taxon>Viridiplantae</taxon>
        <taxon>Streptophyta</taxon>
        <taxon>Embryophyta</taxon>
        <taxon>Tracheophyta</taxon>
        <taxon>Spermatophyta</taxon>
        <taxon>Magnoliopsida</taxon>
        <taxon>eudicotyledons</taxon>
        <taxon>Gunneridae</taxon>
        <taxon>Pentapetalae</taxon>
        <taxon>rosids</taxon>
        <taxon>fabids</taxon>
        <taxon>Fabales</taxon>
        <taxon>Fabaceae</taxon>
        <taxon>Papilionoideae</taxon>
        <taxon>50 kb inversion clade</taxon>
        <taxon>NPAAA clade</taxon>
        <taxon>indigoferoid/millettioid clade</taxon>
        <taxon>Phaseoleae</taxon>
        <taxon>Phaseolus</taxon>
    </lineage>
</organism>
<dbReference type="Gene3D" id="2.60.40.420">
    <property type="entry name" value="Cupredoxins - blue copper proteins"/>
    <property type="match status" value="1"/>
</dbReference>
<evidence type="ECO:0000313" key="14">
    <source>
        <dbReference type="Proteomes" id="UP000000226"/>
    </source>
</evidence>
<keyword evidence="10" id="KW-0812">Transmembrane</keyword>
<dbReference type="InterPro" id="IPR008972">
    <property type="entry name" value="Cupredoxin"/>
</dbReference>
<evidence type="ECO:0000256" key="2">
    <source>
        <dbReference type="ARBA" id="ARBA00022475"/>
    </source>
</evidence>
<keyword evidence="4 11" id="KW-0732">Signal</keyword>
<dbReference type="GO" id="GO:0005886">
    <property type="term" value="C:plasma membrane"/>
    <property type="evidence" value="ECO:0007669"/>
    <property type="project" value="UniProtKB-SubCell"/>
</dbReference>
<dbReference type="InterPro" id="IPR003245">
    <property type="entry name" value="Phytocyanin_dom"/>
</dbReference>